<evidence type="ECO:0000313" key="3">
    <source>
        <dbReference type="Proteomes" id="UP001302494"/>
    </source>
</evidence>
<accession>A0AA96GP08</accession>
<proteinExistence type="predicted"/>
<reference evidence="2 3" key="1">
    <citation type="submission" date="2023-01" db="EMBL/GenBank/DDBJ databases">
        <title>Cultivation and genomic characterization of new, ubiquitous marine nitrite-oxidizing bacteria from the Nitrospirales.</title>
        <authorList>
            <person name="Mueller A.J."/>
            <person name="Daebeler A."/>
            <person name="Herbold C.W."/>
            <person name="Kirkegaard R.H."/>
            <person name="Daims H."/>
        </authorList>
    </citation>
    <scope>NUCLEOTIDE SEQUENCE [LARGE SCALE GENOMIC DNA]</scope>
    <source>
        <strain evidence="2 3">DK</strain>
    </source>
</reference>
<dbReference type="AlphaFoldDB" id="A0AA96GP08"/>
<evidence type="ECO:0000256" key="1">
    <source>
        <dbReference type="SAM" id="MobiDB-lite"/>
    </source>
</evidence>
<feature type="compositionally biased region" description="Polar residues" evidence="1">
    <location>
        <begin position="96"/>
        <end position="108"/>
    </location>
</feature>
<protein>
    <submittedName>
        <fullName evidence="2">Uncharacterized protein</fullName>
    </submittedName>
</protein>
<organism evidence="2 3">
    <name type="scientific">Candidatus Nitrospira neomarina</name>
    <dbReference type="NCBI Taxonomy" id="3020899"/>
    <lineage>
        <taxon>Bacteria</taxon>
        <taxon>Pseudomonadati</taxon>
        <taxon>Nitrospirota</taxon>
        <taxon>Nitrospiria</taxon>
        <taxon>Nitrospirales</taxon>
        <taxon>Nitrospiraceae</taxon>
        <taxon>Nitrospira</taxon>
    </lineage>
</organism>
<feature type="region of interest" description="Disordered" evidence="1">
    <location>
        <begin position="77"/>
        <end position="127"/>
    </location>
</feature>
<dbReference type="EMBL" id="CP116968">
    <property type="protein sequence ID" value="WNM62718.1"/>
    <property type="molecule type" value="Genomic_DNA"/>
</dbReference>
<dbReference type="KEGG" id="nneo:PQG83_02925"/>
<name>A0AA96GP08_9BACT</name>
<keyword evidence="3" id="KW-1185">Reference proteome</keyword>
<sequence>MEKAGGHEAMTSAERLLVEGQPSFSFGLMGMLLLLPALLAAAALEQSGTQLSLPDEDSYRSPLSENLLESNRWRIPQEEKRDWRLPPPPPPVGWRTPQSAESKTSPSRRTIELFPRYQPGNSSDYDMIEREEKPLIKMFEFGSK</sequence>
<dbReference type="Proteomes" id="UP001302494">
    <property type="component" value="Chromosome"/>
</dbReference>
<evidence type="ECO:0000313" key="2">
    <source>
        <dbReference type="EMBL" id="WNM62718.1"/>
    </source>
</evidence>
<gene>
    <name evidence="2" type="ORF">PQG83_02925</name>
</gene>
<dbReference type="RefSeq" id="WP_312746622.1">
    <property type="nucleotide sequence ID" value="NZ_CP116968.1"/>
</dbReference>